<keyword evidence="1" id="KW-1133">Transmembrane helix</keyword>
<keyword evidence="1" id="KW-0812">Transmembrane</keyword>
<organism evidence="2 3">
    <name type="scientific">Nocardioides malaquae</name>
    <dbReference type="NCBI Taxonomy" id="2773426"/>
    <lineage>
        <taxon>Bacteria</taxon>
        <taxon>Bacillati</taxon>
        <taxon>Actinomycetota</taxon>
        <taxon>Actinomycetes</taxon>
        <taxon>Propionibacteriales</taxon>
        <taxon>Nocardioidaceae</taxon>
        <taxon>Nocardioides</taxon>
    </lineage>
</organism>
<evidence type="ECO:0000313" key="2">
    <source>
        <dbReference type="EMBL" id="MBE7324572.1"/>
    </source>
</evidence>
<keyword evidence="1" id="KW-0472">Membrane</keyword>
<protein>
    <submittedName>
        <fullName evidence="2">Uncharacterized protein</fullName>
    </submittedName>
</protein>
<name>A0ABR9RTT3_9ACTN</name>
<feature type="transmembrane region" description="Helical" evidence="1">
    <location>
        <begin position="86"/>
        <end position="105"/>
    </location>
</feature>
<sequence>MAAYLPSSSLHRIQGVAGLLLLLTLPLPWLRRTAGDAEAWVPGWWLASGDAEVGDSPIPTFLAVLVLALVLAVAVTAALSWWRRSVGAAVSAGGLSLAAVFVMVGAASPRELAASGVDQSVAPGLMLAVFLCGTVLVSCLALLATVTPDDA</sequence>
<feature type="transmembrane region" description="Helical" evidence="1">
    <location>
        <begin position="57"/>
        <end position="79"/>
    </location>
</feature>
<dbReference type="RefSeq" id="WP_193637900.1">
    <property type="nucleotide sequence ID" value="NZ_JADCSA010000006.1"/>
</dbReference>
<gene>
    <name evidence="2" type="ORF">IEQ44_07900</name>
</gene>
<comment type="caution">
    <text evidence="2">The sequence shown here is derived from an EMBL/GenBank/DDBJ whole genome shotgun (WGS) entry which is preliminary data.</text>
</comment>
<dbReference type="Proteomes" id="UP000756387">
    <property type="component" value="Unassembled WGS sequence"/>
</dbReference>
<reference evidence="2 3" key="1">
    <citation type="submission" date="2020-10" db="EMBL/GenBank/DDBJ databases">
        <title>Nocardioides sp. isolated from sludge.</title>
        <authorList>
            <person name="Zhang X."/>
        </authorList>
    </citation>
    <scope>NUCLEOTIDE SEQUENCE [LARGE SCALE GENOMIC DNA]</scope>
    <source>
        <strain evidence="2 3">Y6</strain>
    </source>
</reference>
<evidence type="ECO:0000313" key="3">
    <source>
        <dbReference type="Proteomes" id="UP000756387"/>
    </source>
</evidence>
<accession>A0ABR9RTT3</accession>
<evidence type="ECO:0000256" key="1">
    <source>
        <dbReference type="SAM" id="Phobius"/>
    </source>
</evidence>
<feature type="transmembrane region" description="Helical" evidence="1">
    <location>
        <begin position="125"/>
        <end position="146"/>
    </location>
</feature>
<proteinExistence type="predicted"/>
<keyword evidence="3" id="KW-1185">Reference proteome</keyword>
<dbReference type="EMBL" id="JADCSA010000006">
    <property type="protein sequence ID" value="MBE7324572.1"/>
    <property type="molecule type" value="Genomic_DNA"/>
</dbReference>